<dbReference type="Gene3D" id="2.60.40.420">
    <property type="entry name" value="Cupredoxins - blue copper proteins"/>
    <property type="match status" value="1"/>
</dbReference>
<dbReference type="InterPro" id="IPR008972">
    <property type="entry name" value="Cupredoxin"/>
</dbReference>
<dbReference type="EMBL" id="CAJOBH010278990">
    <property type="protein sequence ID" value="CAF5169595.1"/>
    <property type="molecule type" value="Genomic_DNA"/>
</dbReference>
<sequence length="111" mass="11794">NGVDPVNGAGFAWSPQYATVQVGAVVQWQWGSSILLSSITYKVQQVSNGYSATPLMNGFNSGNASASGTFSYQFQTPGTYYYWSTPVDQSGLISLRGVINVVTAQSQTLAV</sequence>
<evidence type="ECO:0000313" key="2">
    <source>
        <dbReference type="Proteomes" id="UP000681967"/>
    </source>
</evidence>
<name>A0A8S3GXK7_9BILA</name>
<dbReference type="SUPFAM" id="SSF49503">
    <property type="entry name" value="Cupredoxins"/>
    <property type="match status" value="1"/>
</dbReference>
<organism evidence="1 2">
    <name type="scientific">Rotaria magnacalcarata</name>
    <dbReference type="NCBI Taxonomy" id="392030"/>
    <lineage>
        <taxon>Eukaryota</taxon>
        <taxon>Metazoa</taxon>
        <taxon>Spiralia</taxon>
        <taxon>Gnathifera</taxon>
        <taxon>Rotifera</taxon>
        <taxon>Eurotatoria</taxon>
        <taxon>Bdelloidea</taxon>
        <taxon>Philodinida</taxon>
        <taxon>Philodinidae</taxon>
        <taxon>Rotaria</taxon>
    </lineage>
</organism>
<feature type="non-terminal residue" evidence="1">
    <location>
        <position position="1"/>
    </location>
</feature>
<dbReference type="Proteomes" id="UP000681967">
    <property type="component" value="Unassembled WGS sequence"/>
</dbReference>
<accession>A0A8S3GXK7</accession>
<gene>
    <name evidence="1" type="ORF">BYL167_LOCUS76959</name>
</gene>
<comment type="caution">
    <text evidence="1">The sequence shown here is derived from an EMBL/GenBank/DDBJ whole genome shotgun (WGS) entry which is preliminary data.</text>
</comment>
<evidence type="ECO:0000313" key="1">
    <source>
        <dbReference type="EMBL" id="CAF5169595.1"/>
    </source>
</evidence>
<reference evidence="1" key="1">
    <citation type="submission" date="2021-02" db="EMBL/GenBank/DDBJ databases">
        <authorList>
            <person name="Nowell W R."/>
        </authorList>
    </citation>
    <scope>NUCLEOTIDE SEQUENCE</scope>
</reference>
<dbReference type="AlphaFoldDB" id="A0A8S3GXK7"/>
<feature type="non-terminal residue" evidence="1">
    <location>
        <position position="111"/>
    </location>
</feature>
<protein>
    <submittedName>
        <fullName evidence="1">Uncharacterized protein</fullName>
    </submittedName>
</protein>
<proteinExistence type="predicted"/>